<dbReference type="InterPro" id="IPR003593">
    <property type="entry name" value="AAA+_ATPase"/>
</dbReference>
<reference evidence="11 12" key="1">
    <citation type="journal article" date="2018" name="Int. J. Syst. Bacteriol.">
        <title>Oceaniradius stylonemae gen. nov., sp. nov., isolated from a red alga, Stylonema cornu-cervi.</title>
        <authorList>
            <person name="Jeong S."/>
        </authorList>
    </citation>
    <scope>NUCLEOTIDE SEQUENCE [LARGE SCALE GENOMIC DNA]</scope>
    <source>
        <strain evidence="11 12">StC1</strain>
    </source>
</reference>
<keyword evidence="12" id="KW-1185">Reference proteome</keyword>
<evidence type="ECO:0000256" key="4">
    <source>
        <dbReference type="ARBA" id="ARBA00022475"/>
    </source>
</evidence>
<dbReference type="InterPro" id="IPR050388">
    <property type="entry name" value="ABC_Ni/Peptide_Import"/>
</dbReference>
<dbReference type="InterPro" id="IPR013563">
    <property type="entry name" value="Oligopep_ABC_C"/>
</dbReference>
<dbReference type="Pfam" id="PF00005">
    <property type="entry name" value="ABC_tran"/>
    <property type="match status" value="2"/>
</dbReference>
<evidence type="ECO:0000256" key="3">
    <source>
        <dbReference type="ARBA" id="ARBA00022448"/>
    </source>
</evidence>
<evidence type="ECO:0000313" key="11">
    <source>
        <dbReference type="EMBL" id="RKF05543.1"/>
    </source>
</evidence>
<evidence type="ECO:0000256" key="1">
    <source>
        <dbReference type="ARBA" id="ARBA00004417"/>
    </source>
</evidence>
<dbReference type="InterPro" id="IPR017871">
    <property type="entry name" value="ABC_transporter-like_CS"/>
</dbReference>
<sequence length="541" mass="59624">MTGMLLQIRNLSIGLPFGGDRKLAVEDVSIGVGDNELLCVVGESGSGKSVLSHSIMGLLPNVLTRRSGDILFGEEDVTAMSERELRRLRGAEIGMVFQEPMSTLNPLMRIGDQIDESIRFHRQLAKSKRRDMVLEVLESVGFPEPERMLRRYPKELSGGQRQRVMIAMALVLRPRLLIADEPTTALDVTTQAQILDLIRKVQREMQMAVMFVTHDFGVVAEIADRVAVMRHGILVEQGTAAEVLNRPKHGYTRQLLDSVPKGTPVAPAAVGKGEPVLEARDIKKVYRGSGSWRKMGDVVASDDVSFTLHRGETISIVGESGSGKSTLGRILMHLLQPDSGSVTLGKDTLSALKGSDLRRARRRIQMVFQDPFSSLNPRCRIGTQMMRNLKASGIPGLEAKRTTDKWLERVGLDASAANRFPQEFSGGQRQRIAIARALCLDPEVVVADEPVSALDVTIQRRILDLLEDLKKEMNLSLIFITHDLAIAAEISDTIIVMKSGRIVETGASRHVFENPHSAYTKTLIESSLHAGFGHTEQSYLS</sequence>
<dbReference type="PANTHER" id="PTHR43297:SF14">
    <property type="entry name" value="ATPASE AAA-TYPE CORE DOMAIN-CONTAINING PROTEIN"/>
    <property type="match status" value="1"/>
</dbReference>
<keyword evidence="9" id="KW-0472">Membrane</keyword>
<dbReference type="NCBIfam" id="NF007739">
    <property type="entry name" value="PRK10419.1"/>
    <property type="match status" value="2"/>
</dbReference>
<dbReference type="InterPro" id="IPR027417">
    <property type="entry name" value="P-loop_NTPase"/>
</dbReference>
<comment type="subcellular location">
    <subcellularLocation>
        <location evidence="1">Cell inner membrane</location>
        <topology evidence="1">Peripheral membrane protein</topology>
    </subcellularLocation>
</comment>
<feature type="domain" description="ABC transporter" evidence="10">
    <location>
        <begin position="277"/>
        <end position="524"/>
    </location>
</feature>
<feature type="domain" description="ABC transporter" evidence="10">
    <location>
        <begin position="6"/>
        <end position="256"/>
    </location>
</feature>
<dbReference type="FunFam" id="3.40.50.300:FF:000016">
    <property type="entry name" value="Oligopeptide ABC transporter ATP-binding component"/>
    <property type="match status" value="1"/>
</dbReference>
<keyword evidence="5" id="KW-0997">Cell inner membrane</keyword>
<dbReference type="Proteomes" id="UP000246132">
    <property type="component" value="Unassembled WGS sequence"/>
</dbReference>
<evidence type="ECO:0000256" key="8">
    <source>
        <dbReference type="ARBA" id="ARBA00022967"/>
    </source>
</evidence>
<accession>A0A3A8AIC4</accession>
<dbReference type="PANTHER" id="PTHR43297">
    <property type="entry name" value="OLIGOPEPTIDE TRANSPORT ATP-BINDING PROTEIN APPD"/>
    <property type="match status" value="1"/>
</dbReference>
<dbReference type="InterPro" id="IPR003439">
    <property type="entry name" value="ABC_transporter-like_ATP-bd"/>
</dbReference>
<keyword evidence="6" id="KW-0547">Nucleotide-binding</keyword>
<keyword evidence="4" id="KW-1003">Cell membrane</keyword>
<evidence type="ECO:0000256" key="9">
    <source>
        <dbReference type="ARBA" id="ARBA00023136"/>
    </source>
</evidence>
<organism evidence="11 12">
    <name type="scientific">Oceaniradius stylonematis</name>
    <dbReference type="NCBI Taxonomy" id="2184161"/>
    <lineage>
        <taxon>Bacteria</taxon>
        <taxon>Pseudomonadati</taxon>
        <taxon>Pseudomonadota</taxon>
        <taxon>Alphaproteobacteria</taxon>
        <taxon>Hyphomicrobiales</taxon>
        <taxon>Ahrensiaceae</taxon>
        <taxon>Oceaniradius</taxon>
    </lineage>
</organism>
<dbReference type="Pfam" id="PF08352">
    <property type="entry name" value="oligo_HPY"/>
    <property type="match status" value="2"/>
</dbReference>
<gene>
    <name evidence="11" type="ORF">DEM25_017385</name>
</gene>
<evidence type="ECO:0000256" key="5">
    <source>
        <dbReference type="ARBA" id="ARBA00022519"/>
    </source>
</evidence>
<dbReference type="NCBIfam" id="NF008453">
    <property type="entry name" value="PRK11308.1"/>
    <property type="match status" value="2"/>
</dbReference>
<dbReference type="OrthoDB" id="9802264at2"/>
<evidence type="ECO:0000256" key="6">
    <source>
        <dbReference type="ARBA" id="ARBA00022741"/>
    </source>
</evidence>
<dbReference type="EMBL" id="QFWV02000009">
    <property type="protein sequence ID" value="RKF05543.1"/>
    <property type="molecule type" value="Genomic_DNA"/>
</dbReference>
<dbReference type="GO" id="GO:0005524">
    <property type="term" value="F:ATP binding"/>
    <property type="evidence" value="ECO:0007669"/>
    <property type="project" value="UniProtKB-KW"/>
</dbReference>
<dbReference type="PROSITE" id="PS00211">
    <property type="entry name" value="ABC_TRANSPORTER_1"/>
    <property type="match status" value="2"/>
</dbReference>
<dbReference type="RefSeq" id="WP_109767593.1">
    <property type="nucleotide sequence ID" value="NZ_QFWV02000009.1"/>
</dbReference>
<name>A0A3A8AIC4_9HYPH</name>
<dbReference type="PROSITE" id="PS50893">
    <property type="entry name" value="ABC_TRANSPORTER_2"/>
    <property type="match status" value="2"/>
</dbReference>
<dbReference type="GO" id="GO:0005886">
    <property type="term" value="C:plasma membrane"/>
    <property type="evidence" value="ECO:0007669"/>
    <property type="project" value="UniProtKB-SubCell"/>
</dbReference>
<dbReference type="Gene3D" id="3.40.50.300">
    <property type="entry name" value="P-loop containing nucleotide triphosphate hydrolases"/>
    <property type="match status" value="2"/>
</dbReference>
<dbReference type="CDD" id="cd03257">
    <property type="entry name" value="ABC_NikE_OppD_transporters"/>
    <property type="match status" value="2"/>
</dbReference>
<dbReference type="AlphaFoldDB" id="A0A3A8AIC4"/>
<dbReference type="GO" id="GO:0015833">
    <property type="term" value="P:peptide transport"/>
    <property type="evidence" value="ECO:0007669"/>
    <property type="project" value="InterPro"/>
</dbReference>
<evidence type="ECO:0000256" key="7">
    <source>
        <dbReference type="ARBA" id="ARBA00022840"/>
    </source>
</evidence>
<evidence type="ECO:0000259" key="10">
    <source>
        <dbReference type="PROSITE" id="PS50893"/>
    </source>
</evidence>
<keyword evidence="8" id="KW-1278">Translocase</keyword>
<dbReference type="GO" id="GO:0016887">
    <property type="term" value="F:ATP hydrolysis activity"/>
    <property type="evidence" value="ECO:0007669"/>
    <property type="project" value="InterPro"/>
</dbReference>
<dbReference type="GO" id="GO:0055085">
    <property type="term" value="P:transmembrane transport"/>
    <property type="evidence" value="ECO:0007669"/>
    <property type="project" value="UniProtKB-ARBA"/>
</dbReference>
<comment type="similarity">
    <text evidence="2">Belongs to the ABC transporter superfamily.</text>
</comment>
<comment type="caution">
    <text evidence="11">The sequence shown here is derived from an EMBL/GenBank/DDBJ whole genome shotgun (WGS) entry which is preliminary data.</text>
</comment>
<dbReference type="SMART" id="SM00382">
    <property type="entry name" value="AAA"/>
    <property type="match status" value="2"/>
</dbReference>
<dbReference type="NCBIfam" id="NF010167">
    <property type="entry name" value="PRK13648.1"/>
    <property type="match status" value="2"/>
</dbReference>
<evidence type="ECO:0000313" key="12">
    <source>
        <dbReference type="Proteomes" id="UP000246132"/>
    </source>
</evidence>
<dbReference type="SUPFAM" id="SSF52540">
    <property type="entry name" value="P-loop containing nucleoside triphosphate hydrolases"/>
    <property type="match status" value="2"/>
</dbReference>
<protein>
    <submittedName>
        <fullName evidence="11">ABC transporter ATP-binding protein</fullName>
    </submittedName>
</protein>
<keyword evidence="3" id="KW-0813">Transport</keyword>
<evidence type="ECO:0000256" key="2">
    <source>
        <dbReference type="ARBA" id="ARBA00005417"/>
    </source>
</evidence>
<proteinExistence type="inferred from homology"/>
<keyword evidence="7 11" id="KW-0067">ATP-binding</keyword>